<evidence type="ECO:0000256" key="5">
    <source>
        <dbReference type="ARBA" id="ARBA00022692"/>
    </source>
</evidence>
<comment type="similarity">
    <text evidence="4 10">Belongs to the OST1 family.</text>
</comment>
<keyword evidence="8" id="KW-1133">Transmembrane helix</keyword>
<evidence type="ECO:0000256" key="10">
    <source>
        <dbReference type="RuleBase" id="RU361143"/>
    </source>
</evidence>
<dbReference type="GO" id="GO:0008250">
    <property type="term" value="C:oligosaccharyltransferase complex"/>
    <property type="evidence" value="ECO:0007669"/>
    <property type="project" value="UniProtKB-UniRule"/>
</dbReference>
<comment type="subunit">
    <text evidence="10">Component of the oligosaccharyltransferase (OST) complex.</text>
</comment>
<keyword evidence="7 10" id="KW-0256">Endoplasmic reticulum</keyword>
<dbReference type="EMBL" id="LN483142">
    <property type="protein sequence ID" value="CED83380.1"/>
    <property type="molecule type" value="Genomic_DNA"/>
</dbReference>
<dbReference type="InterPro" id="IPR007676">
    <property type="entry name" value="Ribophorin_I"/>
</dbReference>
<evidence type="ECO:0000313" key="11">
    <source>
        <dbReference type="EMBL" id="CED83380.1"/>
    </source>
</evidence>
<keyword evidence="6 10" id="KW-0732">Signal</keyword>
<comment type="subcellular location">
    <subcellularLocation>
        <location evidence="2 10">Endoplasmic reticulum membrane</location>
        <topology evidence="2 10">Single-pass type I membrane protein</topology>
    </subcellularLocation>
</comment>
<feature type="signal peptide" evidence="10">
    <location>
        <begin position="1"/>
        <end position="21"/>
    </location>
</feature>
<dbReference type="GO" id="GO:0016740">
    <property type="term" value="F:transferase activity"/>
    <property type="evidence" value="ECO:0007669"/>
    <property type="project" value="UniProtKB-KW"/>
</dbReference>
<comment type="pathway">
    <text evidence="3 10">Protein modification; protein glycosylation.</text>
</comment>
<organism evidence="11">
    <name type="scientific">Phaffia rhodozyma</name>
    <name type="common">Yeast</name>
    <name type="synonym">Xanthophyllomyces dendrorhous</name>
    <dbReference type="NCBI Taxonomy" id="264483"/>
    <lineage>
        <taxon>Eukaryota</taxon>
        <taxon>Fungi</taxon>
        <taxon>Dikarya</taxon>
        <taxon>Basidiomycota</taxon>
        <taxon>Agaricomycotina</taxon>
        <taxon>Tremellomycetes</taxon>
        <taxon>Cystofilobasidiales</taxon>
        <taxon>Mrakiaceae</taxon>
        <taxon>Phaffia</taxon>
    </lineage>
</organism>
<keyword evidence="5" id="KW-0812">Transmembrane</keyword>
<accession>A0A0F7SS82</accession>
<keyword evidence="9" id="KW-0472">Membrane</keyword>
<name>A0A0F7SS82_PHARH</name>
<evidence type="ECO:0000256" key="1">
    <source>
        <dbReference type="ARBA" id="ARBA00002791"/>
    </source>
</evidence>
<proteinExistence type="inferred from homology"/>
<comment type="function">
    <text evidence="1 10">Subunit of the oligosaccharyl transferase (OST) complex that catalyzes the initial transfer of a defined glycan (Glc(3)Man(9)GlcNAc(2) in eukaryotes) from the lipid carrier dolichol-pyrophosphate to an asparagine residue within an Asn-X-Ser/Thr consensus motif in nascent polypeptide chains, the first step in protein N-glycosylation. N-glycosylation occurs cotranslationally and the complex associates with the Sec61 complex at the channel-forming translocon complex that mediates protein translocation across the endoplasmic reticulum (ER). All subunits are required for a maximal enzyme activity.</text>
</comment>
<protein>
    <recommendedName>
        <fullName evidence="10">Dolichyl-diphosphooligosaccharide--protein glycosyltransferase subunit 1</fullName>
    </recommendedName>
</protein>
<dbReference type="PANTHER" id="PTHR21049">
    <property type="entry name" value="RIBOPHORIN I"/>
    <property type="match status" value="1"/>
</dbReference>
<feature type="chain" id="PRO_5005117365" description="Dolichyl-diphosphooligosaccharide--protein glycosyltransferase subunit 1" evidence="10">
    <location>
        <begin position="22"/>
        <end position="510"/>
    </location>
</feature>
<dbReference type="Pfam" id="PF04597">
    <property type="entry name" value="Ribophorin_I"/>
    <property type="match status" value="1"/>
</dbReference>
<evidence type="ECO:0000256" key="6">
    <source>
        <dbReference type="ARBA" id="ARBA00022729"/>
    </source>
</evidence>
<evidence type="ECO:0000256" key="9">
    <source>
        <dbReference type="ARBA" id="ARBA00023136"/>
    </source>
</evidence>
<dbReference type="UniPathway" id="UPA00378"/>
<evidence type="ECO:0000256" key="4">
    <source>
        <dbReference type="ARBA" id="ARBA00008905"/>
    </source>
</evidence>
<evidence type="ECO:0000256" key="8">
    <source>
        <dbReference type="ARBA" id="ARBA00022989"/>
    </source>
</evidence>
<reference evidence="11" key="1">
    <citation type="submission" date="2014-08" db="EMBL/GenBank/DDBJ databases">
        <authorList>
            <person name="Sharma Rahul"/>
            <person name="Thines Marco"/>
        </authorList>
    </citation>
    <scope>NUCLEOTIDE SEQUENCE</scope>
</reference>
<sequence length="510" mass="56583">MIPIRPSAALLFILAPLLSFAAPTFKNTAVVKTIDLQGPITTETTTYTAQLIRLDPGESTATEFEVIVGNDEHMRAGWFEAREKKAGKLGDELAWRKGGKIEGSSAHSYIITLPIPLQIDSSITLTTTFVLTDSVTPKPATIAQNEDQYLLWKGDAGILSAYEMEIGRVKIKSPTPQILSYSEPPTAYTQSNPITKSGAVLTLGPYHSVPALTSTLSVAPFEVHYRFNDPVISVKELKRAVEVSHWGNNLNIEDKITLSNTGPNLKGHFSRIDYMRSKSQRKFPAQVLSDLTMRLPPKIQVPYVYDTIGNVSTTHFRHSVSSERYATKIRAASRLPVPHEKEESVLEMRPRYPIMGGWDYNFTIGWDQSLSESLRKTVDGQWVLGVGFLTALQGVQYESIQWDVILPEGARDISVELPFPTDTAPEKYTHTTYLDTLGRPAVRVIKERCTEQCAVPVYVKYTLPVQANLQKPLAVTVAALSFFVGAMALKRALPSDRHRGGVAIKEVKKQ</sequence>
<keyword evidence="11" id="KW-0808">Transferase</keyword>
<evidence type="ECO:0000256" key="2">
    <source>
        <dbReference type="ARBA" id="ARBA00004115"/>
    </source>
</evidence>
<dbReference type="AlphaFoldDB" id="A0A0F7SS82"/>
<evidence type="ECO:0000256" key="7">
    <source>
        <dbReference type="ARBA" id="ARBA00022824"/>
    </source>
</evidence>
<dbReference type="PANTHER" id="PTHR21049:SF0">
    <property type="entry name" value="DOLICHYL-DIPHOSPHOOLIGOSACCHARIDE--PROTEIN GLYCOSYLTRANSFERASE SUBUNIT 1"/>
    <property type="match status" value="1"/>
</dbReference>
<dbReference type="GO" id="GO:0018279">
    <property type="term" value="P:protein N-linked glycosylation via asparagine"/>
    <property type="evidence" value="ECO:0007669"/>
    <property type="project" value="TreeGrafter"/>
</dbReference>
<evidence type="ECO:0000256" key="3">
    <source>
        <dbReference type="ARBA" id="ARBA00004922"/>
    </source>
</evidence>